<reference evidence="4 5" key="1">
    <citation type="submission" date="2023-02" db="EMBL/GenBank/DDBJ databases">
        <title>Gemone sequence of Telluria chitinolytica ACM 3522T.</title>
        <authorList>
            <person name="Frediansyah A."/>
            <person name="Miess H."/>
            <person name="Gross H."/>
        </authorList>
    </citation>
    <scope>NUCLEOTIDE SEQUENCE [LARGE SCALE GENOMIC DNA]</scope>
    <source>
        <strain evidence="4 5">ACM 3522</strain>
    </source>
</reference>
<dbReference type="NCBIfam" id="NF038129">
    <property type="entry name" value="PEP_NF038129"/>
    <property type="match status" value="1"/>
</dbReference>
<gene>
    <name evidence="4" type="ORF">PX653_09855</name>
</gene>
<evidence type="ECO:0000256" key="1">
    <source>
        <dbReference type="SAM" id="Phobius"/>
    </source>
</evidence>
<evidence type="ECO:0000313" key="5">
    <source>
        <dbReference type="Proteomes" id="UP001216510"/>
    </source>
</evidence>
<name>A0ABY8BI64_9BURK</name>
<feature type="domain" description="Ice-binding protein C-terminal" evidence="3">
    <location>
        <begin position="167"/>
        <end position="190"/>
    </location>
</feature>
<keyword evidence="1" id="KW-0472">Membrane</keyword>
<feature type="transmembrane region" description="Helical" evidence="1">
    <location>
        <begin position="171"/>
        <end position="187"/>
    </location>
</feature>
<keyword evidence="5" id="KW-1185">Reference proteome</keyword>
<keyword evidence="1" id="KW-1133">Transmembrane helix</keyword>
<organism evidence="4 5">
    <name type="scientific">Pseudoduganella chitinolytica</name>
    <dbReference type="NCBI Taxonomy" id="34070"/>
    <lineage>
        <taxon>Bacteria</taxon>
        <taxon>Pseudomonadati</taxon>
        <taxon>Pseudomonadota</taxon>
        <taxon>Betaproteobacteria</taxon>
        <taxon>Burkholderiales</taxon>
        <taxon>Oxalobacteraceae</taxon>
        <taxon>Telluria group</taxon>
        <taxon>Pseudoduganella</taxon>
    </lineage>
</organism>
<evidence type="ECO:0000313" key="4">
    <source>
        <dbReference type="EMBL" id="WEF35043.1"/>
    </source>
</evidence>
<feature type="chain" id="PRO_5045623049" evidence="2">
    <location>
        <begin position="24"/>
        <end position="192"/>
    </location>
</feature>
<dbReference type="RefSeq" id="WP_277417713.1">
    <property type="nucleotide sequence ID" value="NZ_CP119083.1"/>
</dbReference>
<accession>A0ABY8BI64</accession>
<dbReference type="Pfam" id="PF07589">
    <property type="entry name" value="PEP-CTERM"/>
    <property type="match status" value="1"/>
</dbReference>
<keyword evidence="2" id="KW-0732">Signal</keyword>
<dbReference type="InterPro" id="IPR013424">
    <property type="entry name" value="Ice-binding_C"/>
</dbReference>
<evidence type="ECO:0000256" key="2">
    <source>
        <dbReference type="SAM" id="SignalP"/>
    </source>
</evidence>
<dbReference type="Proteomes" id="UP001216510">
    <property type="component" value="Chromosome"/>
</dbReference>
<protein>
    <submittedName>
        <fullName evidence="4">NF038129 family PEP-CTERM protein</fullName>
    </submittedName>
</protein>
<feature type="signal peptide" evidence="2">
    <location>
        <begin position="1"/>
        <end position="23"/>
    </location>
</feature>
<evidence type="ECO:0000259" key="3">
    <source>
        <dbReference type="Pfam" id="PF07589"/>
    </source>
</evidence>
<dbReference type="EMBL" id="CP119083">
    <property type="protein sequence ID" value="WEF35043.1"/>
    <property type="molecule type" value="Genomic_DNA"/>
</dbReference>
<proteinExistence type="predicted"/>
<keyword evidence="1" id="KW-0812">Transmembrane</keyword>
<dbReference type="NCBIfam" id="TIGR02595">
    <property type="entry name" value="PEP_CTERM"/>
    <property type="match status" value="1"/>
</dbReference>
<sequence>MTRLRTLLVLLVLWCGVAASALAGPIYRVTVDTAALAGQGGYLDFLFLGLQDAAPATATLSNFTGALEGGGVTAGDASGSGAGRVILGNGSGWNEFAQHVGFGGLFGFDVTFEVGGAAGDSGTNLTLALLDDAFQYVGAAGDIVTFALLPGQADGVTTDGNFATVQAVPEPGSVALLALGLLGMAVLRRRSR</sequence>